<evidence type="ECO:0000313" key="1">
    <source>
        <dbReference type="EMBL" id="KAK7500816.1"/>
    </source>
</evidence>
<evidence type="ECO:0000313" key="2">
    <source>
        <dbReference type="Proteomes" id="UP001519460"/>
    </source>
</evidence>
<accession>A0ABD0LMY9</accession>
<reference evidence="1 2" key="1">
    <citation type="journal article" date="2023" name="Sci. Data">
        <title>Genome assembly of the Korean intertidal mud-creeper Batillaria attramentaria.</title>
        <authorList>
            <person name="Patra A.K."/>
            <person name="Ho P.T."/>
            <person name="Jun S."/>
            <person name="Lee S.J."/>
            <person name="Kim Y."/>
            <person name="Won Y.J."/>
        </authorList>
    </citation>
    <scope>NUCLEOTIDE SEQUENCE [LARGE SCALE GENOMIC DNA]</scope>
    <source>
        <strain evidence="1">Wonlab-2016</strain>
    </source>
</reference>
<keyword evidence="2" id="KW-1185">Reference proteome</keyword>
<comment type="caution">
    <text evidence="1">The sequence shown here is derived from an EMBL/GenBank/DDBJ whole genome shotgun (WGS) entry which is preliminary data.</text>
</comment>
<dbReference type="AlphaFoldDB" id="A0ABD0LMY9"/>
<name>A0ABD0LMY9_9CAEN</name>
<gene>
    <name evidence="1" type="ORF">BaRGS_00008060</name>
</gene>
<dbReference type="EMBL" id="JACVVK020000035">
    <property type="protein sequence ID" value="KAK7500816.1"/>
    <property type="molecule type" value="Genomic_DNA"/>
</dbReference>
<sequence length="96" mass="10908">MPARQTVTGELTARLNLNAKRSSSIYTRGWSGLVGWWRPRRRFLATVCGFSRCPAEAEGKTLICAGRGSRLLRHWPAIYLVNWISTKILEVFDLSQ</sequence>
<organism evidence="1 2">
    <name type="scientific">Batillaria attramentaria</name>
    <dbReference type="NCBI Taxonomy" id="370345"/>
    <lineage>
        <taxon>Eukaryota</taxon>
        <taxon>Metazoa</taxon>
        <taxon>Spiralia</taxon>
        <taxon>Lophotrochozoa</taxon>
        <taxon>Mollusca</taxon>
        <taxon>Gastropoda</taxon>
        <taxon>Caenogastropoda</taxon>
        <taxon>Sorbeoconcha</taxon>
        <taxon>Cerithioidea</taxon>
        <taxon>Batillariidae</taxon>
        <taxon>Batillaria</taxon>
    </lineage>
</organism>
<protein>
    <submittedName>
        <fullName evidence="1">Uncharacterized protein</fullName>
    </submittedName>
</protein>
<proteinExistence type="predicted"/>
<dbReference type="Proteomes" id="UP001519460">
    <property type="component" value="Unassembled WGS sequence"/>
</dbReference>